<evidence type="ECO:0000256" key="1">
    <source>
        <dbReference type="ARBA" id="ARBA00022679"/>
    </source>
</evidence>
<gene>
    <name evidence="3" type="ORF">XD93_0086</name>
</gene>
<dbReference type="InterPro" id="IPR050179">
    <property type="entry name" value="Trans_hexapeptide_repeat"/>
</dbReference>
<dbReference type="AlphaFoldDB" id="A0A101HJ44"/>
<evidence type="ECO:0000313" key="3">
    <source>
        <dbReference type="EMBL" id="KUK77795.1"/>
    </source>
</evidence>
<evidence type="ECO:0000313" key="4">
    <source>
        <dbReference type="Proteomes" id="UP000053904"/>
    </source>
</evidence>
<dbReference type="Gene3D" id="2.160.10.10">
    <property type="entry name" value="Hexapeptide repeat proteins"/>
    <property type="match status" value="1"/>
</dbReference>
<dbReference type="GO" id="GO:0016740">
    <property type="term" value="F:transferase activity"/>
    <property type="evidence" value="ECO:0007669"/>
    <property type="project" value="UniProtKB-KW"/>
</dbReference>
<dbReference type="Proteomes" id="UP000053904">
    <property type="component" value="Unassembled WGS sequence"/>
</dbReference>
<dbReference type="InterPro" id="IPR011004">
    <property type="entry name" value="Trimer_LpxA-like_sf"/>
</dbReference>
<protein>
    <submittedName>
        <fullName evidence="3">Acetyltransferase, CysE/LacA/LpxA/NodL family</fullName>
    </submittedName>
</protein>
<dbReference type="SUPFAM" id="SSF51161">
    <property type="entry name" value="Trimeric LpxA-like enzymes"/>
    <property type="match status" value="1"/>
</dbReference>
<organism evidence="3 4">
    <name type="scientific">candidate division WS6 bacterium 34_10</name>
    <dbReference type="NCBI Taxonomy" id="1641389"/>
    <lineage>
        <taxon>Bacteria</taxon>
        <taxon>Candidatus Dojkabacteria</taxon>
    </lineage>
</organism>
<reference evidence="4" key="1">
    <citation type="journal article" date="2015" name="MBio">
        <title>Genome-Resolved Metagenomic Analysis Reveals Roles for Candidate Phyla and Other Microbial Community Members in Biogeochemical Transformations in Oil Reservoirs.</title>
        <authorList>
            <person name="Hu P."/>
            <person name="Tom L."/>
            <person name="Singh A."/>
            <person name="Thomas B.C."/>
            <person name="Baker B.J."/>
            <person name="Piceno Y.M."/>
            <person name="Andersen G.L."/>
            <person name="Banfield J.F."/>
        </authorList>
    </citation>
    <scope>NUCLEOTIDE SEQUENCE [LARGE SCALE GENOMIC DNA]</scope>
</reference>
<dbReference type="InterPro" id="IPR001451">
    <property type="entry name" value="Hexapep"/>
</dbReference>
<dbReference type="PANTHER" id="PTHR43300:SF11">
    <property type="entry name" value="ACETYLTRANSFERASE RV3034C-RELATED"/>
    <property type="match status" value="1"/>
</dbReference>
<dbReference type="CDD" id="cd03349">
    <property type="entry name" value="LbH_XAT"/>
    <property type="match status" value="1"/>
</dbReference>
<evidence type="ECO:0000256" key="2">
    <source>
        <dbReference type="ARBA" id="ARBA00022737"/>
    </source>
</evidence>
<dbReference type="PROSITE" id="PS00101">
    <property type="entry name" value="HEXAPEP_TRANSFERASES"/>
    <property type="match status" value="1"/>
</dbReference>
<dbReference type="EMBL" id="LGGO01000005">
    <property type="protein sequence ID" value="KUK77795.1"/>
    <property type="molecule type" value="Genomic_DNA"/>
</dbReference>
<keyword evidence="2" id="KW-0677">Repeat</keyword>
<accession>A0A101HJ44</accession>
<keyword evidence="1 3" id="KW-0808">Transferase</keyword>
<dbReference type="PANTHER" id="PTHR43300">
    <property type="entry name" value="ACETYLTRANSFERASE"/>
    <property type="match status" value="1"/>
</dbReference>
<dbReference type="InterPro" id="IPR018357">
    <property type="entry name" value="Hexapep_transf_CS"/>
</dbReference>
<comment type="caution">
    <text evidence="3">The sequence shown here is derived from an EMBL/GenBank/DDBJ whole genome shotgun (WGS) entry which is preliminary data.</text>
</comment>
<sequence length="190" mass="21556">MKLNKTVLSNIIASKFGLFYANQWHKKHDIGDYTYGNPKILYSKGASLEIGKYCSIARKVKIFLGGNHRIDWVTTYPFPERVIKNEQVSKGDVKIGNDVWIGRGATILSGVTIGDGAVIGAYSVVAKDVEPYSIVVGNPARHIKYRFDKETVDKLLDIEWWNWDHKKVLDNIGLLCSSGIEKFVERHWDK</sequence>
<dbReference type="Pfam" id="PF00132">
    <property type="entry name" value="Hexapep"/>
    <property type="match status" value="1"/>
</dbReference>
<proteinExistence type="predicted"/>
<name>A0A101HJ44_9BACT</name>